<evidence type="ECO:0000256" key="1">
    <source>
        <dbReference type="SAM" id="MobiDB-lite"/>
    </source>
</evidence>
<dbReference type="Proteomes" id="UP000295131">
    <property type="component" value="Unassembled WGS sequence"/>
</dbReference>
<dbReference type="RefSeq" id="WP_133284352.1">
    <property type="nucleotide sequence ID" value="NZ_SMSI01000002.1"/>
</dbReference>
<dbReference type="PROSITE" id="PS51318">
    <property type="entry name" value="TAT"/>
    <property type="match status" value="1"/>
</dbReference>
<gene>
    <name evidence="3" type="ORF">E2A64_09930</name>
</gene>
<keyword evidence="4" id="KW-1185">Reference proteome</keyword>
<feature type="domain" description="Autotransporter" evidence="2">
    <location>
        <begin position="830"/>
        <end position="1110"/>
    </location>
</feature>
<dbReference type="NCBIfam" id="TIGR04393">
    <property type="entry name" value="rpt_T5SS_PEPC"/>
    <property type="match status" value="8"/>
</dbReference>
<dbReference type="SUPFAM" id="SSF103515">
    <property type="entry name" value="Autotransporter"/>
    <property type="match status" value="1"/>
</dbReference>
<comment type="caution">
    <text evidence="3">The sequence shown here is derived from an EMBL/GenBank/DDBJ whole genome shotgun (WGS) entry which is preliminary data.</text>
</comment>
<reference evidence="3 4" key="1">
    <citation type="journal article" date="2013" name="Int. J. Syst. Evol. Microbiol.">
        <title>Hoeflea suaedae sp. nov., an endophytic bacterium isolated from the root of the halophyte Suaeda maritima.</title>
        <authorList>
            <person name="Chung E.J."/>
            <person name="Park J.A."/>
            <person name="Pramanik P."/>
            <person name="Bibi F."/>
            <person name="Jeon C.O."/>
            <person name="Chung Y.R."/>
        </authorList>
    </citation>
    <scope>NUCLEOTIDE SEQUENCE [LARGE SCALE GENOMIC DNA]</scope>
    <source>
        <strain evidence="3 4">YC6898</strain>
    </source>
</reference>
<dbReference type="SMART" id="SM00869">
    <property type="entry name" value="Autotransporter"/>
    <property type="match status" value="1"/>
</dbReference>
<evidence type="ECO:0000259" key="2">
    <source>
        <dbReference type="PROSITE" id="PS51208"/>
    </source>
</evidence>
<dbReference type="InterPro" id="IPR036709">
    <property type="entry name" value="Autotransporte_beta_dom_sf"/>
</dbReference>
<feature type="region of interest" description="Disordered" evidence="1">
    <location>
        <begin position="1"/>
        <end position="21"/>
    </location>
</feature>
<evidence type="ECO:0000313" key="3">
    <source>
        <dbReference type="EMBL" id="TDH35651.1"/>
    </source>
</evidence>
<dbReference type="PROSITE" id="PS51208">
    <property type="entry name" value="AUTOTRANSPORTER"/>
    <property type="match status" value="1"/>
</dbReference>
<protein>
    <submittedName>
        <fullName evidence="3">Autotransporter domain-containing protein</fullName>
    </submittedName>
</protein>
<dbReference type="AlphaFoldDB" id="A0A4R5PJ27"/>
<proteinExistence type="predicted"/>
<sequence>MRSISAKSTSSSSSKKRRGASRRAIAGRSLLGAALLASTALIALPAGQAFADDLVVDGQDREVIKVPVDLDGGGVFVGLDDGDDATLTIANGGELESSDSYIGSDAGSKGTVTVSRGGSWVGEASILVGFNGEGALNVLDGGYVRADEDVLLGRFSGGTGTVTVSGKGSRLVAGGNINVGFYGEGALNVRNGGQVDAYTDMHIGYESDATGTVTVSGKGSTLTIADDLYVGSYGEGKLYVLNGGYVLAKDNVELGSTEGSTGTVTVSGKNSRLFATDGVQVGRTGDGTLNVLDRGDVYVQSDVFIGYYEDAVGTVTVSGKGSTLTSRFDIYAGYKGTGYLNVLNGGHVDSQFGVFIGYYEGSTGTVTVSGAGSKLTMQNELFVGREGNGTLNISDGGYARANKNLYVAYGADSTGTLTVSGRDSRLVAEDLVFVGGFGDGTLNVSNGGHVNAPSGVYVAPRDGSTGAVTVSGAGSKLTTSRVSLGYDEGSEATLTISRGGVVEADSIIAGFEAGSAGTINIGAASGEEAQAAGFLQGANGVNIIFSGGGGKFVFNHTNEDYEFDGSPNGADGATFALIHEAGDTHLTGTWDNVAGEISGGVLSVDFLLLGTMDVLAGGALAGSGIIEGEVEFEEGGFFQVDIGSTDVLDVVDGTVTIDSGADVRLVAKGPLAFELDTATTILTGELVGEFGSVVEDLLFLDGTLSFNGDSVELTVNRNDAAFSDFTLTPTQAAIADAVESLGQGNGVFDAFLVLTEKDDVVDAVIAVSGEAHASTQASVIQSAGLTRDLVNARIRSAFALGDAEGDYAPLAYGEEAKAPAAFDQVAGSAPAGRGYGYWGQAYGSYGKTNGSGESHTTERSTGGLLTGIETGYGTDWLAGIFFGYSHTETDVDDLKSQTGMDSFTTGAYAGRRYGAVRVHYGAAASIHDIDSERNVVFSGFDETVTTDYRAGTLQAFGEVGYALADHDGFALEPFAGAALVYQYTDGFTEEGGDSALTGSSASTTLGVTTLGIRSAVDLGRLSGGTPVSFNSSIAWNHTFGDITPTTDMVIAAKSLPFTIAGNVGARDVGLVGLGLNFAVTPAMDVAIDYTGAFGRDQQDHALSAGLTARF</sequence>
<organism evidence="3 4">
    <name type="scientific">Pseudohoeflea suaedae</name>
    <dbReference type="NCBI Taxonomy" id="877384"/>
    <lineage>
        <taxon>Bacteria</taxon>
        <taxon>Pseudomonadati</taxon>
        <taxon>Pseudomonadota</taxon>
        <taxon>Alphaproteobacteria</taxon>
        <taxon>Hyphomicrobiales</taxon>
        <taxon>Rhizobiaceae</taxon>
        <taxon>Pseudohoeflea</taxon>
    </lineage>
</organism>
<dbReference type="InterPro" id="IPR030895">
    <property type="entry name" value="T5SS_PEPC_rpt"/>
</dbReference>
<dbReference type="Gene3D" id="2.40.128.130">
    <property type="entry name" value="Autotransporter beta-domain"/>
    <property type="match status" value="1"/>
</dbReference>
<feature type="compositionally biased region" description="Low complexity" evidence="1">
    <location>
        <begin position="1"/>
        <end position="13"/>
    </location>
</feature>
<dbReference type="Pfam" id="PF03797">
    <property type="entry name" value="Autotransporter"/>
    <property type="match status" value="1"/>
</dbReference>
<dbReference type="InterPro" id="IPR005546">
    <property type="entry name" value="Autotransporte_beta"/>
</dbReference>
<name>A0A4R5PJ27_9HYPH</name>
<dbReference type="InterPro" id="IPR006311">
    <property type="entry name" value="TAT_signal"/>
</dbReference>
<evidence type="ECO:0000313" key="4">
    <source>
        <dbReference type="Proteomes" id="UP000295131"/>
    </source>
</evidence>
<dbReference type="OrthoDB" id="9804931at2"/>
<dbReference type="EMBL" id="SMSI01000002">
    <property type="protein sequence ID" value="TDH35651.1"/>
    <property type="molecule type" value="Genomic_DNA"/>
</dbReference>
<accession>A0A4R5PJ27</accession>